<dbReference type="Proteomes" id="UP001271007">
    <property type="component" value="Unassembled WGS sequence"/>
</dbReference>
<name>A0AAJ0D7X5_9PEZI</name>
<gene>
    <name evidence="3" type="ORF">LTR09_010121</name>
</gene>
<feature type="region of interest" description="Disordered" evidence="1">
    <location>
        <begin position="1"/>
        <end position="26"/>
    </location>
</feature>
<proteinExistence type="predicted"/>
<reference evidence="3" key="1">
    <citation type="submission" date="2023-04" db="EMBL/GenBank/DDBJ databases">
        <title>Black Yeasts Isolated from many extreme environments.</title>
        <authorList>
            <person name="Coleine C."/>
            <person name="Stajich J.E."/>
            <person name="Selbmann L."/>
        </authorList>
    </citation>
    <scope>NUCLEOTIDE SEQUENCE</scope>
    <source>
        <strain evidence="3">CCFEE 5312</strain>
    </source>
</reference>
<keyword evidence="2" id="KW-0812">Transmembrane</keyword>
<evidence type="ECO:0000256" key="1">
    <source>
        <dbReference type="SAM" id="MobiDB-lite"/>
    </source>
</evidence>
<organism evidence="3 4">
    <name type="scientific">Extremus antarcticus</name>
    <dbReference type="NCBI Taxonomy" id="702011"/>
    <lineage>
        <taxon>Eukaryota</taxon>
        <taxon>Fungi</taxon>
        <taxon>Dikarya</taxon>
        <taxon>Ascomycota</taxon>
        <taxon>Pezizomycotina</taxon>
        <taxon>Dothideomycetes</taxon>
        <taxon>Dothideomycetidae</taxon>
        <taxon>Mycosphaerellales</taxon>
        <taxon>Extremaceae</taxon>
        <taxon>Extremus</taxon>
    </lineage>
</organism>
<evidence type="ECO:0000313" key="4">
    <source>
        <dbReference type="Proteomes" id="UP001271007"/>
    </source>
</evidence>
<keyword evidence="4" id="KW-1185">Reference proteome</keyword>
<protein>
    <submittedName>
        <fullName evidence="3">Uncharacterized protein</fullName>
    </submittedName>
</protein>
<feature type="compositionally biased region" description="Basic and acidic residues" evidence="1">
    <location>
        <begin position="15"/>
        <end position="26"/>
    </location>
</feature>
<comment type="caution">
    <text evidence="3">The sequence shown here is derived from an EMBL/GenBank/DDBJ whole genome shotgun (WGS) entry which is preliminary data.</text>
</comment>
<keyword evidence="2" id="KW-0472">Membrane</keyword>
<feature type="transmembrane region" description="Helical" evidence="2">
    <location>
        <begin position="101"/>
        <end position="124"/>
    </location>
</feature>
<sequence>MQARQLLQEMSQRQAGHEREKEIEGTRSRTVAKSWLYSVQWPQHLDRFRPDDLIAIIRPAGGEEDEAIDPEQDNEEDRVPAGLAEACKVTRRLIGRRSNGLAVIAAVNYTPVLAGIITTLRAIVVYRALMMRGRSIRDSMRAGRTQLEAEAEAPSVLEGVIAMVDQFMTLTQFQRHPAPMDRINHQKTYEMKI</sequence>
<accession>A0AAJ0D7X5</accession>
<evidence type="ECO:0000313" key="3">
    <source>
        <dbReference type="EMBL" id="KAK3048457.1"/>
    </source>
</evidence>
<evidence type="ECO:0000256" key="2">
    <source>
        <dbReference type="SAM" id="Phobius"/>
    </source>
</evidence>
<dbReference type="EMBL" id="JAWDJX010000048">
    <property type="protein sequence ID" value="KAK3048457.1"/>
    <property type="molecule type" value="Genomic_DNA"/>
</dbReference>
<keyword evidence="2" id="KW-1133">Transmembrane helix</keyword>
<dbReference type="AlphaFoldDB" id="A0AAJ0D7X5"/>